<keyword evidence="1" id="KW-1133">Transmembrane helix</keyword>
<feature type="transmembrane region" description="Helical" evidence="1">
    <location>
        <begin position="20"/>
        <end position="42"/>
    </location>
</feature>
<keyword evidence="1" id="KW-0812">Transmembrane</keyword>
<dbReference type="Proteomes" id="UP001157947">
    <property type="component" value="Unassembled WGS sequence"/>
</dbReference>
<comment type="caution">
    <text evidence="2">The sequence shown here is derived from an EMBL/GenBank/DDBJ whole genome shotgun (WGS) entry which is preliminary data.</text>
</comment>
<evidence type="ECO:0000256" key="1">
    <source>
        <dbReference type="SAM" id="Phobius"/>
    </source>
</evidence>
<proteinExistence type="predicted"/>
<gene>
    <name evidence="2" type="ORF">SAMN06264868_1189</name>
</gene>
<accession>A0AA46AFC1</accession>
<keyword evidence="3" id="KW-1185">Reference proteome</keyword>
<evidence type="ECO:0000313" key="3">
    <source>
        <dbReference type="Proteomes" id="UP001157947"/>
    </source>
</evidence>
<keyword evidence="1" id="KW-0472">Membrane</keyword>
<organism evidence="2 3">
    <name type="scientific">Venenivibrio stagnispumantis</name>
    <dbReference type="NCBI Taxonomy" id="407998"/>
    <lineage>
        <taxon>Bacteria</taxon>
        <taxon>Pseudomonadati</taxon>
        <taxon>Aquificota</taxon>
        <taxon>Aquificia</taxon>
        <taxon>Aquificales</taxon>
        <taxon>Hydrogenothermaceae</taxon>
        <taxon>Venenivibrio</taxon>
    </lineage>
</organism>
<name>A0AA46AFC1_9AQUI</name>
<dbReference type="RefSeq" id="WP_265134923.1">
    <property type="nucleotide sequence ID" value="NZ_FXTX01000018.1"/>
</dbReference>
<reference evidence="2" key="1">
    <citation type="submission" date="2017-05" db="EMBL/GenBank/DDBJ databases">
        <authorList>
            <person name="Varghese N."/>
            <person name="Submissions S."/>
        </authorList>
    </citation>
    <scope>NUCLEOTIDE SEQUENCE</scope>
    <source>
        <strain evidence="2">DSM 18763</strain>
    </source>
</reference>
<dbReference type="AlphaFoldDB" id="A0AA46AFC1"/>
<sequence>MDAVKSKSQVFEEMGKIDPLTFFLIVSIIVLVVLAVLIWSYYTTSDAGRFLRILYKNIFGGRKRWKK</sequence>
<protein>
    <submittedName>
        <fullName evidence="2">Uncharacterized protein</fullName>
    </submittedName>
</protein>
<dbReference type="EMBL" id="FXTX01000018">
    <property type="protein sequence ID" value="SMP18810.1"/>
    <property type="molecule type" value="Genomic_DNA"/>
</dbReference>
<evidence type="ECO:0000313" key="2">
    <source>
        <dbReference type="EMBL" id="SMP18810.1"/>
    </source>
</evidence>